<comment type="caution">
    <text evidence="1">The sequence shown here is derived from an EMBL/GenBank/DDBJ whole genome shotgun (WGS) entry which is preliminary data.</text>
</comment>
<dbReference type="EMBL" id="JWZT01005277">
    <property type="protein sequence ID" value="KII61693.1"/>
    <property type="molecule type" value="Genomic_DNA"/>
</dbReference>
<dbReference type="Proteomes" id="UP000031668">
    <property type="component" value="Unassembled WGS sequence"/>
</dbReference>
<dbReference type="SUPFAM" id="SSF46689">
    <property type="entry name" value="Homeodomain-like"/>
    <property type="match status" value="1"/>
</dbReference>
<dbReference type="InterPro" id="IPR009057">
    <property type="entry name" value="Homeodomain-like_sf"/>
</dbReference>
<proteinExistence type="predicted"/>
<gene>
    <name evidence="1" type="ORF">RF11_09351</name>
</gene>
<sequence>MVPDTREHTNHIEGMRRDVIEKLNQLCIVNLLLLDLLESTVRSVVKSFESRGTIETKRPHASYCLEALVNDNHHYTLDDLVANLGIDFYPATAWKWLKAMNFSWKITRPIPERRNCEDGDTRTLNIPKSTVNSIIKKFEETEQVSASTRDGSRNTIITQQIKDRIIELMNDDLTTNLREIQQQRMEGTEDLASRMESACTQVSPEELPNYILRSESLFHGCIEKRDIMRE</sequence>
<protein>
    <submittedName>
        <fullName evidence="1">Uncharacterized protein</fullName>
    </submittedName>
</protein>
<organism evidence="1 2">
    <name type="scientific">Thelohanellus kitauei</name>
    <name type="common">Myxosporean</name>
    <dbReference type="NCBI Taxonomy" id="669202"/>
    <lineage>
        <taxon>Eukaryota</taxon>
        <taxon>Metazoa</taxon>
        <taxon>Cnidaria</taxon>
        <taxon>Myxozoa</taxon>
        <taxon>Myxosporea</taxon>
        <taxon>Bivalvulida</taxon>
        <taxon>Platysporina</taxon>
        <taxon>Myxobolidae</taxon>
        <taxon>Thelohanellus</taxon>
    </lineage>
</organism>
<reference evidence="1 2" key="1">
    <citation type="journal article" date="2014" name="Genome Biol. Evol.">
        <title>The genome of the myxosporean Thelohanellus kitauei shows adaptations to nutrient acquisition within its fish host.</title>
        <authorList>
            <person name="Yang Y."/>
            <person name="Xiong J."/>
            <person name="Zhou Z."/>
            <person name="Huo F."/>
            <person name="Miao W."/>
            <person name="Ran C."/>
            <person name="Liu Y."/>
            <person name="Zhang J."/>
            <person name="Feng J."/>
            <person name="Wang M."/>
            <person name="Wang M."/>
            <person name="Wang L."/>
            <person name="Yao B."/>
        </authorList>
    </citation>
    <scope>NUCLEOTIDE SEQUENCE [LARGE SCALE GENOMIC DNA]</scope>
    <source>
        <strain evidence="1">Wuqing</strain>
    </source>
</reference>
<accession>A0A0C2I902</accession>
<keyword evidence="2" id="KW-1185">Reference proteome</keyword>
<name>A0A0C2I902_THEKT</name>
<evidence type="ECO:0000313" key="1">
    <source>
        <dbReference type="EMBL" id="KII61693.1"/>
    </source>
</evidence>
<dbReference type="AlphaFoldDB" id="A0A0C2I902"/>
<evidence type="ECO:0000313" key="2">
    <source>
        <dbReference type="Proteomes" id="UP000031668"/>
    </source>
</evidence>